<dbReference type="PATRIC" id="fig|1582439.9.peg.420"/>
<dbReference type="KEGG" id="nid:NPIRD3C_0417"/>
<organism evidence="2 3">
    <name type="scientific">Nitrosopumilus piranensis</name>
    <dbReference type="NCBI Taxonomy" id="1582439"/>
    <lineage>
        <taxon>Archaea</taxon>
        <taxon>Nitrososphaerota</taxon>
        <taxon>Nitrososphaeria</taxon>
        <taxon>Nitrosopumilales</taxon>
        <taxon>Nitrosopumilaceae</taxon>
        <taxon>Nitrosopumilus</taxon>
    </lineage>
</organism>
<reference evidence="3" key="1">
    <citation type="submission" date="2015-02" db="EMBL/GenBank/DDBJ databases">
        <title>Characterization of two novel Thaumarchaeota isolated from the Northern Adriatic Sea.</title>
        <authorList>
            <person name="Bayer B."/>
            <person name="Vojvoda J."/>
            <person name="Offre P."/>
            <person name="Srivastava A."/>
            <person name="Elisabeth N."/>
            <person name="Garcia J.A.L."/>
            <person name="Schleper C."/>
            <person name="Herndl G.J."/>
        </authorList>
    </citation>
    <scope>NUCLEOTIDE SEQUENCE [LARGE SCALE GENOMIC DNA]</scope>
    <source>
        <strain evidence="3">D3C</strain>
    </source>
</reference>
<dbReference type="STRING" id="1582439.NPIRD3C_0417"/>
<reference evidence="2 3" key="3">
    <citation type="journal article" date="2019" name="Int. J. Syst. Evol. Microbiol.">
        <title>Nitrosopumilus adriaticus sp. nov. and Nitrosopumilus piranensis sp. nov., two ammonia-oxidizing archaea from the Adriatic Sea and members of the class Nitrososphaeria.</title>
        <authorList>
            <person name="Bayer B."/>
            <person name="Vojvoda J."/>
            <person name="Reinthaler T."/>
            <person name="Reyes C."/>
            <person name="Pinto M."/>
            <person name="Herndl G.J."/>
        </authorList>
    </citation>
    <scope>NUCLEOTIDE SEQUENCE [LARGE SCALE GENOMIC DNA]</scope>
    <source>
        <strain evidence="2 3">D3C</strain>
    </source>
</reference>
<keyword evidence="3" id="KW-1185">Reference proteome</keyword>
<feature type="region of interest" description="Disordered" evidence="1">
    <location>
        <begin position="232"/>
        <end position="252"/>
    </location>
</feature>
<evidence type="ECO:0000313" key="2">
    <source>
        <dbReference type="EMBL" id="AJM91633.1"/>
    </source>
</evidence>
<feature type="compositionally biased region" description="Basic and acidic residues" evidence="1">
    <location>
        <begin position="241"/>
        <end position="252"/>
    </location>
</feature>
<name>A0A0C5BPK1_9ARCH</name>
<accession>A0A0C5BPK1</accession>
<sequence length="291" mass="32472">MTRRNILMVLPIMFGILLIPSIGMSFASHGDDESSSGGGCDGDCTHPTLGKDSSGIVFVEGGFTINGKTYDVENFEQTIPTQIIKTGEPVEISLKIFDNSGPQYLKHVELVLGNEHVFDSYVWRQMPIADIAWSQTFDGIESVEITNTENLITDVSVEAKIDGAFNVLKFQFTPTTTFDTSHIMVKMWDQNRSYWLNNFYDALEISTNPFVGDYAKEEILSTESEIHQITSEELDEESVHEDEHKSHDDHTEDLHCSDGYTAILDNRFGSAYCTLDNFAIALIESGLATTI</sequence>
<evidence type="ECO:0000313" key="3">
    <source>
        <dbReference type="Proteomes" id="UP000032027"/>
    </source>
</evidence>
<reference evidence="2 3" key="2">
    <citation type="journal article" date="2016" name="ISME J.">
        <title>Physiological and genomic characterization of two novel marine thaumarchaeal strains indicates niche differentiation.</title>
        <authorList>
            <person name="Bayer B."/>
            <person name="Vojvoda J."/>
            <person name="Offre P."/>
            <person name="Alves R.J."/>
            <person name="Elisabeth N.H."/>
            <person name="Garcia J.A."/>
            <person name="Volland J.M."/>
            <person name="Srivastava A."/>
            <person name="Schleper C."/>
            <person name="Herndl G.J."/>
        </authorList>
    </citation>
    <scope>NUCLEOTIDE SEQUENCE [LARGE SCALE GENOMIC DNA]</scope>
    <source>
        <strain evidence="2 3">D3C</strain>
    </source>
</reference>
<dbReference type="AlphaFoldDB" id="A0A0C5BPK1"/>
<dbReference type="HOGENOM" id="CLU_955119_0_0_2"/>
<proteinExistence type="predicted"/>
<dbReference type="Proteomes" id="UP000032027">
    <property type="component" value="Chromosome"/>
</dbReference>
<gene>
    <name evidence="2" type="ORF">NPIRD3C_0417</name>
</gene>
<protein>
    <submittedName>
        <fullName evidence="2">Uncharacterized protein</fullName>
    </submittedName>
</protein>
<evidence type="ECO:0000256" key="1">
    <source>
        <dbReference type="SAM" id="MobiDB-lite"/>
    </source>
</evidence>
<dbReference type="EMBL" id="CP010868">
    <property type="protein sequence ID" value="AJM91633.1"/>
    <property type="molecule type" value="Genomic_DNA"/>
</dbReference>